<sequence>MTFSDSGLRLPKNFSSISLIETESSSSCCTDESSTISRPVTNVMVNNSDVSFQGDELQIVPEFVTLEETQQILKEVYTHKEDFVWEGFDQRRRVQRWQNLQDLPPTMQILADRIRQKLCKQENIKNTSNPFYEISFHEYHKSQMLRHLNSNKTHVTTFETPNVCPNCCQVSPNKECHCFVAVLPLTASLIENTNRPKERSVNCWDLQEPRGEHATSWVLPKMSLIVKRNGFLYKWRNRIVQILDDESNSNSSNNTAYEEDDSSDTAVLIKFYHVPNDVMEISRAVPSPEFGFVPTPEIEAEQSRRRSMPIPPMEDLLTILVTTSPIKSNPSTELLERVFDTFPNGGHTFAYKCRKVIVCDGARQRDESTTQKYTNDKQAMRNGLVTSEQNENYALFKANLRRLCEEASQNDDGKDPPSLFSNTTVHELDSRHGYGFALRHALHEIITTPYVIVIQHDRTIMRPSPIQETLHAMWNHSNIKYVGMSMRSNLMYSDIFYGQYGKAYTEDYKSCVLRPPELLVDADRYGPDSDSTDKMDYQGRESLRDNIMNGVDNYKKGQQYADYVEWLEGNPDAVPPGKHQMTLTPTFFWYDNVHICETQHYRDFIFDPRYKMVVRGGFVEDKLSPIIKKTVERLGLRDGHSRFGCYLLDDHSGMFFTGHLDGGSFLDAATREKMLLQRRTSSTLTDEKSESSQVQ</sequence>
<gene>
    <name evidence="1" type="ORF">IV203_028567</name>
</gene>
<dbReference type="AlphaFoldDB" id="A0A9K3LPU3"/>
<keyword evidence="2" id="KW-1185">Reference proteome</keyword>
<dbReference type="EMBL" id="JAGRRH010000007">
    <property type="protein sequence ID" value="KAG7365897.1"/>
    <property type="molecule type" value="Genomic_DNA"/>
</dbReference>
<dbReference type="Proteomes" id="UP000693970">
    <property type="component" value="Unassembled WGS sequence"/>
</dbReference>
<reference evidence="1" key="1">
    <citation type="journal article" date="2021" name="Sci. Rep.">
        <title>Diploid genomic architecture of Nitzschia inconspicua, an elite biomass production diatom.</title>
        <authorList>
            <person name="Oliver A."/>
            <person name="Podell S."/>
            <person name="Pinowska A."/>
            <person name="Traller J.C."/>
            <person name="Smith S.R."/>
            <person name="McClure R."/>
            <person name="Beliaev A."/>
            <person name="Bohutskyi P."/>
            <person name="Hill E.A."/>
            <person name="Rabines A."/>
            <person name="Zheng H."/>
            <person name="Allen L.Z."/>
            <person name="Kuo A."/>
            <person name="Grigoriev I.V."/>
            <person name="Allen A.E."/>
            <person name="Hazlebeck D."/>
            <person name="Allen E.E."/>
        </authorList>
    </citation>
    <scope>NUCLEOTIDE SEQUENCE</scope>
    <source>
        <strain evidence="1">Hildebrandi</strain>
    </source>
</reference>
<comment type="caution">
    <text evidence="1">The sequence shown here is derived from an EMBL/GenBank/DDBJ whole genome shotgun (WGS) entry which is preliminary data.</text>
</comment>
<evidence type="ECO:0000313" key="2">
    <source>
        <dbReference type="Proteomes" id="UP000693970"/>
    </source>
</evidence>
<proteinExistence type="predicted"/>
<reference evidence="1" key="2">
    <citation type="submission" date="2021-04" db="EMBL/GenBank/DDBJ databases">
        <authorList>
            <person name="Podell S."/>
        </authorList>
    </citation>
    <scope>NUCLEOTIDE SEQUENCE</scope>
    <source>
        <strain evidence="1">Hildebrandi</strain>
    </source>
</reference>
<name>A0A9K3LPU3_9STRA</name>
<dbReference type="OrthoDB" id="414322at2759"/>
<accession>A0A9K3LPU3</accession>
<evidence type="ECO:0000313" key="1">
    <source>
        <dbReference type="EMBL" id="KAG7365897.1"/>
    </source>
</evidence>
<protein>
    <submittedName>
        <fullName evidence="1">Uncharacterized protein</fullName>
    </submittedName>
</protein>
<organism evidence="1 2">
    <name type="scientific">Nitzschia inconspicua</name>
    <dbReference type="NCBI Taxonomy" id="303405"/>
    <lineage>
        <taxon>Eukaryota</taxon>
        <taxon>Sar</taxon>
        <taxon>Stramenopiles</taxon>
        <taxon>Ochrophyta</taxon>
        <taxon>Bacillariophyta</taxon>
        <taxon>Bacillariophyceae</taxon>
        <taxon>Bacillariophycidae</taxon>
        <taxon>Bacillariales</taxon>
        <taxon>Bacillariaceae</taxon>
        <taxon>Nitzschia</taxon>
    </lineage>
</organism>